<gene>
    <name evidence="1" type="ORF">LIER_17584</name>
</gene>
<organism evidence="1 2">
    <name type="scientific">Lithospermum erythrorhizon</name>
    <name type="common">Purple gromwell</name>
    <name type="synonym">Lithospermum officinale var. erythrorhizon</name>
    <dbReference type="NCBI Taxonomy" id="34254"/>
    <lineage>
        <taxon>Eukaryota</taxon>
        <taxon>Viridiplantae</taxon>
        <taxon>Streptophyta</taxon>
        <taxon>Embryophyta</taxon>
        <taxon>Tracheophyta</taxon>
        <taxon>Spermatophyta</taxon>
        <taxon>Magnoliopsida</taxon>
        <taxon>eudicotyledons</taxon>
        <taxon>Gunneridae</taxon>
        <taxon>Pentapetalae</taxon>
        <taxon>asterids</taxon>
        <taxon>lamiids</taxon>
        <taxon>Boraginales</taxon>
        <taxon>Boraginaceae</taxon>
        <taxon>Boraginoideae</taxon>
        <taxon>Lithospermeae</taxon>
        <taxon>Lithospermum</taxon>
    </lineage>
</organism>
<protein>
    <submittedName>
        <fullName evidence="1">Uncharacterized protein</fullName>
    </submittedName>
</protein>
<dbReference type="AlphaFoldDB" id="A0AAV3QD97"/>
<dbReference type="Gene3D" id="3.30.200.20">
    <property type="entry name" value="Phosphorylase Kinase, domain 1"/>
    <property type="match status" value="1"/>
</dbReference>
<evidence type="ECO:0000313" key="1">
    <source>
        <dbReference type="EMBL" id="GAA0161221.1"/>
    </source>
</evidence>
<name>A0AAV3QD97_LITER</name>
<sequence length="99" mass="11453">MSERTRGHYFGTYFFDYMLMAFVLQKKRAEKAINLSNPFASWAPSLSYSGGAPQLKGARWFSYDELKKCTNNFPRSNEIGSGGYDKVFQLLQQKMILFE</sequence>
<dbReference type="EMBL" id="BAABME010004114">
    <property type="protein sequence ID" value="GAA0161221.1"/>
    <property type="molecule type" value="Genomic_DNA"/>
</dbReference>
<reference evidence="1 2" key="1">
    <citation type="submission" date="2024-01" db="EMBL/GenBank/DDBJ databases">
        <title>The complete chloroplast genome sequence of Lithospermum erythrorhizon: insights into the phylogenetic relationship among Boraginaceae species and the maternal lineages of purple gromwells.</title>
        <authorList>
            <person name="Okada T."/>
            <person name="Watanabe K."/>
        </authorList>
    </citation>
    <scope>NUCLEOTIDE SEQUENCE [LARGE SCALE GENOMIC DNA]</scope>
</reference>
<comment type="caution">
    <text evidence="1">The sequence shown here is derived from an EMBL/GenBank/DDBJ whole genome shotgun (WGS) entry which is preliminary data.</text>
</comment>
<proteinExistence type="predicted"/>
<accession>A0AAV3QD97</accession>
<evidence type="ECO:0000313" key="2">
    <source>
        <dbReference type="Proteomes" id="UP001454036"/>
    </source>
</evidence>
<dbReference type="Proteomes" id="UP001454036">
    <property type="component" value="Unassembled WGS sequence"/>
</dbReference>
<keyword evidence="2" id="KW-1185">Reference proteome</keyword>